<dbReference type="RefSeq" id="WP_379899372.1">
    <property type="nucleotide sequence ID" value="NZ_JBHRTR010000020.1"/>
</dbReference>
<dbReference type="EMBL" id="JBHRTR010000020">
    <property type="protein sequence ID" value="MFC3227211.1"/>
    <property type="molecule type" value="Genomic_DNA"/>
</dbReference>
<proteinExistence type="predicted"/>
<evidence type="ECO:0000313" key="1">
    <source>
        <dbReference type="EMBL" id="MFC3227211.1"/>
    </source>
</evidence>
<comment type="caution">
    <text evidence="1">The sequence shown here is derived from an EMBL/GenBank/DDBJ whole genome shotgun (WGS) entry which is preliminary data.</text>
</comment>
<evidence type="ECO:0000313" key="2">
    <source>
        <dbReference type="Proteomes" id="UP001595528"/>
    </source>
</evidence>
<keyword evidence="2" id="KW-1185">Reference proteome</keyword>
<dbReference type="Proteomes" id="UP001595528">
    <property type="component" value="Unassembled WGS sequence"/>
</dbReference>
<organism evidence="1 2">
    <name type="scientific">Marinibaculum pumilum</name>
    <dbReference type="NCBI Taxonomy" id="1766165"/>
    <lineage>
        <taxon>Bacteria</taxon>
        <taxon>Pseudomonadati</taxon>
        <taxon>Pseudomonadota</taxon>
        <taxon>Alphaproteobacteria</taxon>
        <taxon>Rhodospirillales</taxon>
        <taxon>Rhodospirillaceae</taxon>
        <taxon>Marinibaculum</taxon>
    </lineage>
</organism>
<sequence>MDQANRLVVAAHIKAIADSADTFDAARADAIDRLLQNLEAPKVVLKLGAVTESESQEGHAAGVGDVEIPGERRRRSLSVGERELRCGAYVVTRCGPQAYEIRHVMEVDAESEAGELMQLARLNGRWEARLNQPRRLVLGFLVVQFGNRFVPWKIGI</sequence>
<protein>
    <submittedName>
        <fullName evidence="1">Uncharacterized protein</fullName>
    </submittedName>
</protein>
<reference evidence="2" key="1">
    <citation type="journal article" date="2019" name="Int. J. Syst. Evol. Microbiol.">
        <title>The Global Catalogue of Microorganisms (GCM) 10K type strain sequencing project: providing services to taxonomists for standard genome sequencing and annotation.</title>
        <authorList>
            <consortium name="The Broad Institute Genomics Platform"/>
            <consortium name="The Broad Institute Genome Sequencing Center for Infectious Disease"/>
            <person name="Wu L."/>
            <person name="Ma J."/>
        </authorList>
    </citation>
    <scope>NUCLEOTIDE SEQUENCE [LARGE SCALE GENOMIC DNA]</scope>
    <source>
        <strain evidence="2">KCTC 42964</strain>
    </source>
</reference>
<accession>A0ABV7KYH4</accession>
<gene>
    <name evidence="1" type="ORF">ACFOGJ_08225</name>
</gene>
<name>A0ABV7KYH4_9PROT</name>